<dbReference type="InterPro" id="IPR046470">
    <property type="entry name" value="SAM_HAT_C"/>
</dbReference>
<organism evidence="5 6">
    <name type="scientific">Metallosphaera hakonensis JCM 8857 = DSM 7519</name>
    <dbReference type="NCBI Taxonomy" id="1293036"/>
    <lineage>
        <taxon>Archaea</taxon>
        <taxon>Thermoproteota</taxon>
        <taxon>Thermoprotei</taxon>
        <taxon>Sulfolobales</taxon>
        <taxon>Sulfolobaceae</taxon>
        <taxon>Metallosphaera</taxon>
    </lineage>
</organism>
<sequence>MLLTIAILTDFGTSDNYNAVMEAVIKKFNRDTDITYITQQSKNFNVIAGSYLLFTSYRYFRKNTIFLVVVDPGVGTRRRPLAVKTRQYFFIGPDNGILYPTIEEDGIERAYSIDNDKVYLTREISNTFHGRDIFSISAALLSRKVPIETLGTEINKTELQKIDLRSRRENGLLCSKVFYVDHFGNVSLAIRDARVRVNQRVNVLVKGRTFLALSAQTFQDSKGELIVYRNGYGFLELGLNKADASVLLDVKEGDDICIEESILVDFNPFT</sequence>
<gene>
    <name evidence="5" type="ORF">DFR87_06995</name>
</gene>
<feature type="domain" description="S-adenosyl-l-methionine hydroxide adenosyltransferase C-terminal" evidence="4">
    <location>
        <begin position="176"/>
        <end position="256"/>
    </location>
</feature>
<dbReference type="Gene3D" id="3.40.50.10790">
    <property type="entry name" value="S-adenosyl-l-methionine hydroxide adenosyltransferase, N-terminal"/>
    <property type="match status" value="1"/>
</dbReference>
<reference evidence="5" key="1">
    <citation type="submission" date="2018-05" db="EMBL/GenBank/DDBJ databases">
        <title>Complete Genome Sequences of Extremely Thermoacidophilic, Metal-Mobilizing Type-Strain Members of the Archaeal Family Sulfolobaceae: Acidianus brierleyi DSM-1651T, Acidianus sulfidivorans DSM-18786T, Metallosphaera hakonensis DSM-7519T, and Metallosphaera prunae DSM-10039T.</title>
        <authorList>
            <person name="Counts J.A."/>
            <person name="Kelly R.M."/>
        </authorList>
    </citation>
    <scope>NUCLEOTIDE SEQUENCE [LARGE SCALE GENOMIC DNA]</scope>
    <source>
        <strain evidence="5">HO1-1</strain>
    </source>
</reference>
<comment type="similarity">
    <text evidence="2">Belongs to the SAM hydrolase / SAM-dependent halogenase family.</text>
</comment>
<dbReference type="InterPro" id="IPR023227">
    <property type="entry name" value="SAM_OH_AdoTrfase_C_sf"/>
</dbReference>
<dbReference type="RefSeq" id="WP_054836115.1">
    <property type="nucleotide sequence ID" value="NZ_BBBA01000001.1"/>
</dbReference>
<dbReference type="STRING" id="1293036.GCA_001315825_00373"/>
<dbReference type="PIRSF" id="PIRSF006779">
    <property type="entry name" value="UCP006779"/>
    <property type="match status" value="1"/>
</dbReference>
<evidence type="ECO:0000259" key="4">
    <source>
        <dbReference type="Pfam" id="PF20257"/>
    </source>
</evidence>
<dbReference type="Pfam" id="PF01887">
    <property type="entry name" value="SAM_HAT_N"/>
    <property type="match status" value="1"/>
</dbReference>
<keyword evidence="1" id="KW-0949">S-adenosyl-L-methionine</keyword>
<dbReference type="SUPFAM" id="SSF102522">
    <property type="entry name" value="Bacterial fluorinating enzyme, N-terminal domain"/>
    <property type="match status" value="1"/>
</dbReference>
<dbReference type="KEGG" id="mhk:DFR87_06995"/>
<dbReference type="EMBL" id="CP029287">
    <property type="protein sequence ID" value="AWR99472.1"/>
    <property type="molecule type" value="Genomic_DNA"/>
</dbReference>
<dbReference type="SUPFAM" id="SSF101852">
    <property type="entry name" value="Bacterial fluorinating enzyme, C-terminal domain"/>
    <property type="match status" value="1"/>
</dbReference>
<dbReference type="GeneID" id="36835075"/>
<evidence type="ECO:0000256" key="1">
    <source>
        <dbReference type="ARBA" id="ARBA00022691"/>
    </source>
</evidence>
<proteinExistence type="inferred from homology"/>
<evidence type="ECO:0000256" key="2">
    <source>
        <dbReference type="ARBA" id="ARBA00024035"/>
    </source>
</evidence>
<evidence type="ECO:0000313" key="5">
    <source>
        <dbReference type="EMBL" id="AWR99472.1"/>
    </source>
</evidence>
<keyword evidence="6" id="KW-1185">Reference proteome</keyword>
<dbReference type="Pfam" id="PF20257">
    <property type="entry name" value="SAM_HAT_C"/>
    <property type="match status" value="1"/>
</dbReference>
<dbReference type="InterPro" id="IPR002747">
    <property type="entry name" value="SAM_OH_AdoTrfase"/>
</dbReference>
<evidence type="ECO:0000313" key="6">
    <source>
        <dbReference type="Proteomes" id="UP000247586"/>
    </source>
</evidence>
<dbReference type="InterPro" id="IPR046469">
    <property type="entry name" value="SAM_HAT_N"/>
</dbReference>
<dbReference type="OrthoDB" id="372224at2157"/>
<evidence type="ECO:0000259" key="3">
    <source>
        <dbReference type="Pfam" id="PF01887"/>
    </source>
</evidence>
<evidence type="ECO:0008006" key="7">
    <source>
        <dbReference type="Google" id="ProtNLM"/>
    </source>
</evidence>
<protein>
    <recommendedName>
        <fullName evidence="7">SAM-dependent chlorinase/fluorinase</fullName>
    </recommendedName>
</protein>
<accession>A0A2U9IU19</accession>
<dbReference type="Proteomes" id="UP000247586">
    <property type="component" value="Chromosome"/>
</dbReference>
<feature type="domain" description="S-adenosyl-l-methionine hydroxide adenosyltransferase N-terminal" evidence="3">
    <location>
        <begin position="5"/>
        <end position="151"/>
    </location>
</feature>
<dbReference type="PANTHER" id="PTHR35092">
    <property type="entry name" value="CHLORINASE MJ1651"/>
    <property type="match status" value="1"/>
</dbReference>
<dbReference type="PANTHER" id="PTHR35092:SF1">
    <property type="entry name" value="CHLORINASE MJ1651"/>
    <property type="match status" value="1"/>
</dbReference>
<dbReference type="InterPro" id="IPR023228">
    <property type="entry name" value="SAM_OH_AdoTrfase_N_sf"/>
</dbReference>
<dbReference type="Gene3D" id="2.40.30.90">
    <property type="entry name" value="Bacterial fluorinating enzyme like"/>
    <property type="match status" value="1"/>
</dbReference>
<name>A0A2U9IU19_9CREN</name>
<dbReference type="AlphaFoldDB" id="A0A2U9IU19"/>